<name>A0A0C5WZ79_9GAMM</name>
<proteinExistence type="predicted"/>
<dbReference type="KEGG" id="pgb:H744_2c1662"/>
<dbReference type="AlphaFoldDB" id="A0A0C5WZ79"/>
<dbReference type="OrthoDB" id="9773456at2"/>
<dbReference type="InterPro" id="IPR036909">
    <property type="entry name" value="Cyt_c-like_dom_sf"/>
</dbReference>
<dbReference type="InterPro" id="IPR009056">
    <property type="entry name" value="Cyt_c-like_dom"/>
</dbReference>
<evidence type="ECO:0000256" key="7">
    <source>
        <dbReference type="SAM" id="SignalP"/>
    </source>
</evidence>
<feature type="chain" id="PRO_5002192312" evidence="7">
    <location>
        <begin position="21"/>
        <end position="110"/>
    </location>
</feature>
<dbReference type="EMBL" id="CP005974">
    <property type="protein sequence ID" value="AJR08335.1"/>
    <property type="molecule type" value="Genomic_DNA"/>
</dbReference>
<dbReference type="GO" id="GO:0009055">
    <property type="term" value="F:electron transfer activity"/>
    <property type="evidence" value="ECO:0007669"/>
    <property type="project" value="InterPro"/>
</dbReference>
<dbReference type="PANTHER" id="PTHR33751:SF9">
    <property type="entry name" value="CYTOCHROME C4"/>
    <property type="match status" value="1"/>
</dbReference>
<keyword evidence="3 6" id="KW-0479">Metal-binding</keyword>
<evidence type="ECO:0000256" key="5">
    <source>
        <dbReference type="ARBA" id="ARBA00023004"/>
    </source>
</evidence>
<dbReference type="PATRIC" id="fig|658445.3.peg.3583"/>
<dbReference type="GO" id="GO:0046872">
    <property type="term" value="F:metal ion binding"/>
    <property type="evidence" value="ECO:0007669"/>
    <property type="project" value="UniProtKB-KW"/>
</dbReference>
<evidence type="ECO:0000313" key="10">
    <source>
        <dbReference type="Proteomes" id="UP000032303"/>
    </source>
</evidence>
<dbReference type="Gene3D" id="1.10.760.10">
    <property type="entry name" value="Cytochrome c-like domain"/>
    <property type="match status" value="1"/>
</dbReference>
<evidence type="ECO:0000256" key="6">
    <source>
        <dbReference type="PROSITE-ProRule" id="PRU00433"/>
    </source>
</evidence>
<evidence type="ECO:0000256" key="1">
    <source>
        <dbReference type="ARBA" id="ARBA00022448"/>
    </source>
</evidence>
<dbReference type="SUPFAM" id="SSF46626">
    <property type="entry name" value="Cytochrome c"/>
    <property type="match status" value="1"/>
</dbReference>
<keyword evidence="5 6" id="KW-0408">Iron</keyword>
<evidence type="ECO:0000256" key="2">
    <source>
        <dbReference type="ARBA" id="ARBA00022617"/>
    </source>
</evidence>
<keyword evidence="10" id="KW-1185">Reference proteome</keyword>
<organism evidence="9 10">
    <name type="scientific">Photobacterium gaetbulicola Gung47</name>
    <dbReference type="NCBI Taxonomy" id="658445"/>
    <lineage>
        <taxon>Bacteria</taxon>
        <taxon>Pseudomonadati</taxon>
        <taxon>Pseudomonadota</taxon>
        <taxon>Gammaproteobacteria</taxon>
        <taxon>Vibrionales</taxon>
        <taxon>Vibrionaceae</taxon>
        <taxon>Photobacterium</taxon>
    </lineage>
</organism>
<keyword evidence="1" id="KW-0813">Transport</keyword>
<dbReference type="HOGENOM" id="CLU_128253_1_1_6"/>
<feature type="signal peptide" evidence="7">
    <location>
        <begin position="1"/>
        <end position="20"/>
    </location>
</feature>
<feature type="domain" description="Cytochrome c" evidence="8">
    <location>
        <begin position="29"/>
        <end position="110"/>
    </location>
</feature>
<reference evidence="9 10" key="1">
    <citation type="submission" date="2013-05" db="EMBL/GenBank/DDBJ databases">
        <title>Complete genome sequence of the lipase-producing bacterium Photobacterium gaetbulicola Gung47.</title>
        <authorList>
            <person name="Kim Y.-O."/>
        </authorList>
    </citation>
    <scope>NUCLEOTIDE SEQUENCE [LARGE SCALE GENOMIC DNA]</scope>
    <source>
        <strain evidence="9 10">Gung47</strain>
    </source>
</reference>
<sequence>MKRTLLFSLLYILNPLTISAAWSNTMPQGDSDAGKVKSFTCQFCHGQNGVAQKEGYPHINNQSPLYLYRAMQAYQNGERSGSYGDMMKQQLSVLNEQDLADIATYFGEQP</sequence>
<dbReference type="PANTHER" id="PTHR33751">
    <property type="entry name" value="CBB3-TYPE CYTOCHROME C OXIDASE SUBUNIT FIXP"/>
    <property type="match status" value="1"/>
</dbReference>
<protein>
    <submittedName>
        <fullName evidence="9">Putative cytochrome c</fullName>
    </submittedName>
</protein>
<keyword evidence="4" id="KW-0249">Electron transport</keyword>
<accession>A0A0C5WZ79</accession>
<dbReference type="PROSITE" id="PS51007">
    <property type="entry name" value="CYTC"/>
    <property type="match status" value="1"/>
</dbReference>
<evidence type="ECO:0000259" key="8">
    <source>
        <dbReference type="PROSITE" id="PS51007"/>
    </source>
</evidence>
<dbReference type="STRING" id="658445.H744_2c1662"/>
<dbReference type="InterPro" id="IPR050597">
    <property type="entry name" value="Cytochrome_c_Oxidase_Subunit"/>
</dbReference>
<dbReference type="Pfam" id="PF00034">
    <property type="entry name" value="Cytochrom_C"/>
    <property type="match status" value="1"/>
</dbReference>
<keyword evidence="2 6" id="KW-0349">Heme</keyword>
<dbReference type="Proteomes" id="UP000032303">
    <property type="component" value="Chromosome 2"/>
</dbReference>
<dbReference type="GO" id="GO:0020037">
    <property type="term" value="F:heme binding"/>
    <property type="evidence" value="ECO:0007669"/>
    <property type="project" value="InterPro"/>
</dbReference>
<keyword evidence="7" id="KW-0732">Signal</keyword>
<evidence type="ECO:0000313" key="9">
    <source>
        <dbReference type="EMBL" id="AJR08335.1"/>
    </source>
</evidence>
<evidence type="ECO:0000256" key="4">
    <source>
        <dbReference type="ARBA" id="ARBA00022982"/>
    </source>
</evidence>
<evidence type="ECO:0000256" key="3">
    <source>
        <dbReference type="ARBA" id="ARBA00022723"/>
    </source>
</evidence>
<gene>
    <name evidence="9" type="ORF">H744_2c1662</name>
</gene>